<dbReference type="SUPFAM" id="SSF52096">
    <property type="entry name" value="ClpP/crotonase"/>
    <property type="match status" value="1"/>
</dbReference>
<dbReference type="Pfam" id="PF24961">
    <property type="entry name" value="NfeD_membrane"/>
    <property type="match status" value="1"/>
</dbReference>
<keyword evidence="3 6" id="KW-1133">Transmembrane helix</keyword>
<sequence>MNALFSGPERWRSIAGKYGQPPRLARCLLALLALLLAMWGVPGALRAATSVPASAPVIVLTVQDAIGPASADYVVRSLRRAQDERAPLVVLRIDTPGGLDSAMRQIVQAILASPVPVVSYVSPQGARAASAGTYILYASHLAAMSPATTLGAATPVSIGLPGAAPSRPESPPPSPAGAASDPAAEPAAKPATASEPAPASAPLSADTMKTKQINDAAAFIRGLAQQHGRNAAWAERAVREAVTLTASEALREKVIDVVAADVPDLLKQIDGRSVQMQSGKLTLTTRDMATLELLPDARHRLLSVIANPSFALILMMIGIYGLIFEFSSPGFGVPGTVGAICLLLAMFALQMLPVNYAGLALIVLGIGLMAAELLTPTFGVLGVGGIAAFIAGGLLLFDADVPGMGVPLPLLFGLAASSAALVLLGGGMALRARRALVVSGREAMIGSNGEIELVDGDEVWVQVHGERWRVRASGPLAAGQRVRVSGMDGLILEVQASDDSSSSKGATP</sequence>
<gene>
    <name evidence="10" type="ORF">E4Q23_07505</name>
</gene>
<evidence type="ECO:0000256" key="6">
    <source>
        <dbReference type="SAM" id="Phobius"/>
    </source>
</evidence>
<feature type="compositionally biased region" description="Low complexity" evidence="5">
    <location>
        <begin position="176"/>
        <end position="205"/>
    </location>
</feature>
<dbReference type="Gene3D" id="3.90.226.10">
    <property type="entry name" value="2-enoyl-CoA Hydratase, Chain A, domain 1"/>
    <property type="match status" value="1"/>
</dbReference>
<feature type="transmembrane region" description="Helical" evidence="6">
    <location>
        <begin position="301"/>
        <end position="323"/>
    </location>
</feature>
<feature type="region of interest" description="Disordered" evidence="5">
    <location>
        <begin position="161"/>
        <end position="205"/>
    </location>
</feature>
<keyword evidence="11" id="KW-1185">Reference proteome</keyword>
<feature type="transmembrane region" description="Helical" evidence="6">
    <location>
        <begin position="330"/>
        <end position="348"/>
    </location>
</feature>
<feature type="transmembrane region" description="Helical" evidence="6">
    <location>
        <begin position="354"/>
        <end position="371"/>
    </location>
</feature>
<dbReference type="InterPro" id="IPR052165">
    <property type="entry name" value="Membrane_assoc_protease"/>
</dbReference>
<dbReference type="InterPro" id="IPR056739">
    <property type="entry name" value="NfeD_membrane"/>
</dbReference>
<dbReference type="InterPro" id="IPR002810">
    <property type="entry name" value="NfeD-like_C"/>
</dbReference>
<name>A0ABX1TTS7_9PROT</name>
<dbReference type="EMBL" id="SPMY01000019">
    <property type="protein sequence ID" value="NMQ27615.1"/>
    <property type="molecule type" value="Genomic_DNA"/>
</dbReference>
<dbReference type="CDD" id="cd07020">
    <property type="entry name" value="Clp_protease_NfeD_1"/>
    <property type="match status" value="1"/>
</dbReference>
<dbReference type="PANTHER" id="PTHR33507">
    <property type="entry name" value="INNER MEMBRANE PROTEIN YBBJ"/>
    <property type="match status" value="1"/>
</dbReference>
<reference evidence="10 11" key="1">
    <citation type="submission" date="2019-03" db="EMBL/GenBank/DDBJ databases">
        <title>Metabolic reconstructions from genomes of highly enriched 'Candidatus Accumulibacter' and 'Candidatus Competibacter' bioreactor populations.</title>
        <authorList>
            <person name="Annavajhala M.K."/>
            <person name="Welles L."/>
            <person name="Abbas B."/>
            <person name="Sorokin D."/>
            <person name="Park H."/>
            <person name="Van Loosdrecht M."/>
            <person name="Chandran K."/>
        </authorList>
    </citation>
    <scope>NUCLEOTIDE SEQUENCE [LARGE SCALE GENOMIC DNA]</scope>
    <source>
        <strain evidence="10 11">SBR_S</strain>
    </source>
</reference>
<dbReference type="InterPro" id="IPR012340">
    <property type="entry name" value="NA-bd_OB-fold"/>
</dbReference>
<feature type="transmembrane region" description="Helical" evidence="6">
    <location>
        <begin position="378"/>
        <end position="397"/>
    </location>
</feature>
<dbReference type="PANTHER" id="PTHR33507:SF4">
    <property type="entry name" value="NODULATION COMPETITIVENESS PROTEIN NFED"/>
    <property type="match status" value="1"/>
</dbReference>
<evidence type="ECO:0000256" key="1">
    <source>
        <dbReference type="ARBA" id="ARBA00004141"/>
    </source>
</evidence>
<dbReference type="Pfam" id="PF25145">
    <property type="entry name" value="NfeD1b_N"/>
    <property type="match status" value="1"/>
</dbReference>
<evidence type="ECO:0000256" key="2">
    <source>
        <dbReference type="ARBA" id="ARBA00022692"/>
    </source>
</evidence>
<feature type="transmembrane region" description="Helical" evidence="6">
    <location>
        <begin position="409"/>
        <end position="430"/>
    </location>
</feature>
<feature type="domain" description="NfeD-like C-terminal" evidence="7">
    <location>
        <begin position="441"/>
        <end position="494"/>
    </location>
</feature>
<evidence type="ECO:0000313" key="11">
    <source>
        <dbReference type="Proteomes" id="UP000749010"/>
    </source>
</evidence>
<accession>A0ABX1TTS7</accession>
<comment type="caution">
    <text evidence="10">The sequence shown here is derived from an EMBL/GenBank/DDBJ whole genome shotgun (WGS) entry which is preliminary data.</text>
</comment>
<evidence type="ECO:0000259" key="7">
    <source>
        <dbReference type="Pfam" id="PF01957"/>
    </source>
</evidence>
<comment type="subcellular location">
    <subcellularLocation>
        <location evidence="1">Membrane</location>
        <topology evidence="1">Multi-pass membrane protein</topology>
    </subcellularLocation>
</comment>
<protein>
    <submittedName>
        <fullName evidence="10">Nodulation protein NfeD</fullName>
    </submittedName>
</protein>
<organism evidence="10 11">
    <name type="scientific">Candidatus Accumulibacter phosphatis</name>
    <dbReference type="NCBI Taxonomy" id="327160"/>
    <lineage>
        <taxon>Bacteria</taxon>
        <taxon>Pseudomonadati</taxon>
        <taxon>Pseudomonadota</taxon>
        <taxon>Betaproteobacteria</taxon>
        <taxon>Candidatus Accumulibacter</taxon>
    </lineage>
</organism>
<dbReference type="Proteomes" id="UP000749010">
    <property type="component" value="Unassembled WGS sequence"/>
</dbReference>
<evidence type="ECO:0000256" key="3">
    <source>
        <dbReference type="ARBA" id="ARBA00022989"/>
    </source>
</evidence>
<keyword evidence="2 6" id="KW-0812">Transmembrane</keyword>
<evidence type="ECO:0000256" key="5">
    <source>
        <dbReference type="SAM" id="MobiDB-lite"/>
    </source>
</evidence>
<dbReference type="Pfam" id="PF01957">
    <property type="entry name" value="NfeD"/>
    <property type="match status" value="1"/>
</dbReference>
<evidence type="ECO:0000256" key="4">
    <source>
        <dbReference type="ARBA" id="ARBA00023136"/>
    </source>
</evidence>
<evidence type="ECO:0000259" key="8">
    <source>
        <dbReference type="Pfam" id="PF24961"/>
    </source>
</evidence>
<dbReference type="SUPFAM" id="SSF141322">
    <property type="entry name" value="NfeD domain-like"/>
    <property type="match status" value="1"/>
</dbReference>
<proteinExistence type="predicted"/>
<feature type="domain" description="NfeD1b N-terminal" evidence="9">
    <location>
        <begin position="57"/>
        <end position="156"/>
    </location>
</feature>
<dbReference type="Gene3D" id="2.40.50.140">
    <property type="entry name" value="Nucleic acid-binding proteins"/>
    <property type="match status" value="1"/>
</dbReference>
<keyword evidence="4 6" id="KW-0472">Membrane</keyword>
<evidence type="ECO:0000259" key="9">
    <source>
        <dbReference type="Pfam" id="PF25145"/>
    </source>
</evidence>
<feature type="domain" description="NfeD integral membrane" evidence="8">
    <location>
        <begin position="311"/>
        <end position="423"/>
    </location>
</feature>
<evidence type="ECO:0000313" key="10">
    <source>
        <dbReference type="EMBL" id="NMQ27615.1"/>
    </source>
</evidence>
<dbReference type="InterPro" id="IPR029045">
    <property type="entry name" value="ClpP/crotonase-like_dom_sf"/>
</dbReference>
<dbReference type="InterPro" id="IPR056738">
    <property type="entry name" value="NfeD1b_N"/>
</dbReference>